<sequence>MKLIDMWNSSPKPTISFELFPARSEKAAESLGKTIDILAALKPDFVSVTFGAGGSTREGSRQLIEKLKHEKGLEVIAYFAGFGLGPKDIVAVLDKYQAIGIESVLAVRGDTPQEEKFEPHPDSLPYASDLVAFIRPRYDFCIGVAGYPEGHIDAPSKEKD</sequence>
<evidence type="ECO:0000256" key="3">
    <source>
        <dbReference type="ARBA" id="ARBA00006743"/>
    </source>
</evidence>
<dbReference type="AlphaFoldDB" id="X0TQ13"/>
<protein>
    <submittedName>
        <fullName evidence="7">Uncharacterized protein</fullName>
    </submittedName>
</protein>
<dbReference type="UniPathway" id="UPA00193"/>
<dbReference type="PANTHER" id="PTHR45754">
    <property type="entry name" value="METHYLENETETRAHYDROFOLATE REDUCTASE"/>
    <property type="match status" value="1"/>
</dbReference>
<reference evidence="7" key="1">
    <citation type="journal article" date="2014" name="Front. Microbiol.">
        <title>High frequency of phylogenetically diverse reductive dehalogenase-homologous genes in deep subseafloor sedimentary metagenomes.</title>
        <authorList>
            <person name="Kawai M."/>
            <person name="Futagami T."/>
            <person name="Toyoda A."/>
            <person name="Takaki Y."/>
            <person name="Nishi S."/>
            <person name="Hori S."/>
            <person name="Arai W."/>
            <person name="Tsubouchi T."/>
            <person name="Morono Y."/>
            <person name="Uchiyama I."/>
            <person name="Ito T."/>
            <person name="Fujiyama A."/>
            <person name="Inagaki F."/>
            <person name="Takami H."/>
        </authorList>
    </citation>
    <scope>NUCLEOTIDE SEQUENCE</scope>
    <source>
        <strain evidence="7">Expedition CK06-06</strain>
    </source>
</reference>
<organism evidence="7">
    <name type="scientific">marine sediment metagenome</name>
    <dbReference type="NCBI Taxonomy" id="412755"/>
    <lineage>
        <taxon>unclassified sequences</taxon>
        <taxon>metagenomes</taxon>
        <taxon>ecological metagenomes</taxon>
    </lineage>
</organism>
<dbReference type="Pfam" id="PF02219">
    <property type="entry name" value="MTHFR"/>
    <property type="match status" value="1"/>
</dbReference>
<gene>
    <name evidence="7" type="ORF">S01H1_26204</name>
</gene>
<evidence type="ECO:0000256" key="5">
    <source>
        <dbReference type="ARBA" id="ARBA00022827"/>
    </source>
</evidence>
<feature type="non-terminal residue" evidence="7">
    <location>
        <position position="160"/>
    </location>
</feature>
<dbReference type="GO" id="GO:0009086">
    <property type="term" value="P:methionine biosynthetic process"/>
    <property type="evidence" value="ECO:0007669"/>
    <property type="project" value="TreeGrafter"/>
</dbReference>
<name>X0TQ13_9ZZZZ</name>
<dbReference type="GO" id="GO:0004489">
    <property type="term" value="F:methylenetetrahydrofolate reductase [NAD(P)H] activity"/>
    <property type="evidence" value="ECO:0007669"/>
    <property type="project" value="InterPro"/>
</dbReference>
<dbReference type="GO" id="GO:0005829">
    <property type="term" value="C:cytosol"/>
    <property type="evidence" value="ECO:0007669"/>
    <property type="project" value="TreeGrafter"/>
</dbReference>
<dbReference type="PANTHER" id="PTHR45754:SF3">
    <property type="entry name" value="METHYLENETETRAHYDROFOLATE REDUCTASE (NADPH)"/>
    <property type="match status" value="1"/>
</dbReference>
<evidence type="ECO:0000313" key="7">
    <source>
        <dbReference type="EMBL" id="GAF95344.1"/>
    </source>
</evidence>
<dbReference type="Gene3D" id="3.20.20.220">
    <property type="match status" value="1"/>
</dbReference>
<dbReference type="EMBL" id="BARS01015875">
    <property type="protein sequence ID" value="GAF95344.1"/>
    <property type="molecule type" value="Genomic_DNA"/>
</dbReference>
<evidence type="ECO:0000256" key="6">
    <source>
        <dbReference type="ARBA" id="ARBA00023002"/>
    </source>
</evidence>
<dbReference type="SUPFAM" id="SSF51730">
    <property type="entry name" value="FAD-linked oxidoreductase"/>
    <property type="match status" value="1"/>
</dbReference>
<comment type="caution">
    <text evidence="7">The sequence shown here is derived from an EMBL/GenBank/DDBJ whole genome shotgun (WGS) entry which is preliminary data.</text>
</comment>
<proteinExistence type="inferred from homology"/>
<dbReference type="GO" id="GO:0035999">
    <property type="term" value="P:tetrahydrofolate interconversion"/>
    <property type="evidence" value="ECO:0007669"/>
    <property type="project" value="UniProtKB-UniPathway"/>
</dbReference>
<accession>X0TQ13</accession>
<dbReference type="InterPro" id="IPR003171">
    <property type="entry name" value="Mehydrof_redctse-like"/>
</dbReference>
<comment type="cofactor">
    <cofactor evidence="1">
        <name>FAD</name>
        <dbReference type="ChEBI" id="CHEBI:57692"/>
    </cofactor>
</comment>
<evidence type="ECO:0000256" key="2">
    <source>
        <dbReference type="ARBA" id="ARBA00004777"/>
    </source>
</evidence>
<evidence type="ECO:0000256" key="1">
    <source>
        <dbReference type="ARBA" id="ARBA00001974"/>
    </source>
</evidence>
<keyword evidence="5" id="KW-0274">FAD</keyword>
<dbReference type="GO" id="GO:0071949">
    <property type="term" value="F:FAD binding"/>
    <property type="evidence" value="ECO:0007669"/>
    <property type="project" value="TreeGrafter"/>
</dbReference>
<comment type="similarity">
    <text evidence="3">Belongs to the methylenetetrahydrofolate reductase family.</text>
</comment>
<evidence type="ECO:0000256" key="4">
    <source>
        <dbReference type="ARBA" id="ARBA00022630"/>
    </source>
</evidence>
<comment type="pathway">
    <text evidence="2">One-carbon metabolism; tetrahydrofolate interconversion.</text>
</comment>
<keyword evidence="6" id="KW-0560">Oxidoreductase</keyword>
<keyword evidence="4" id="KW-0285">Flavoprotein</keyword>
<dbReference type="InterPro" id="IPR029041">
    <property type="entry name" value="FAD-linked_oxidoreductase-like"/>
</dbReference>